<name>A0ABZ0QHL5_9VIBR</name>
<keyword evidence="1" id="KW-1133">Transmembrane helix</keyword>
<keyword evidence="1" id="KW-0812">Transmembrane</keyword>
<proteinExistence type="predicted"/>
<feature type="transmembrane region" description="Helical" evidence="1">
    <location>
        <begin position="110"/>
        <end position="127"/>
    </location>
</feature>
<protein>
    <submittedName>
        <fullName evidence="2">YbaN family protein</fullName>
    </submittedName>
</protein>
<accession>A0ABZ0QHL5</accession>
<organism evidence="2 3">
    <name type="scientific">Vibrio porteresiae DSM 19223</name>
    <dbReference type="NCBI Taxonomy" id="1123496"/>
    <lineage>
        <taxon>Bacteria</taxon>
        <taxon>Pseudomonadati</taxon>
        <taxon>Pseudomonadota</taxon>
        <taxon>Gammaproteobacteria</taxon>
        <taxon>Vibrionales</taxon>
        <taxon>Vibrionaceae</taxon>
        <taxon>Vibrio</taxon>
    </lineage>
</organism>
<keyword evidence="3" id="KW-1185">Reference proteome</keyword>
<gene>
    <name evidence="2" type="ORF">R8Z52_22485</name>
</gene>
<dbReference type="InterPro" id="IPR007401">
    <property type="entry name" value="DUF454"/>
</dbReference>
<dbReference type="Proteomes" id="UP001304071">
    <property type="component" value="Chromosome 2"/>
</dbReference>
<dbReference type="Pfam" id="PF04304">
    <property type="entry name" value="DUF454"/>
    <property type="match status" value="1"/>
</dbReference>
<sequence length="139" mass="15528">MKTMTVEVNKRSALSMWLYKLLALASLAMAVLGILLPGLPATEFVILAAWAAAKGSPTIHQWIMSVPYFRRIIDNWRHGGVISRRNKVHSALSMLACFTLLVVMEVAYSWLAVAALGMGIGAFFIWRRPETRPLVTRDK</sequence>
<dbReference type="PANTHER" id="PTHR35813:SF1">
    <property type="entry name" value="INNER MEMBRANE PROTEIN YBAN"/>
    <property type="match status" value="1"/>
</dbReference>
<evidence type="ECO:0000313" key="2">
    <source>
        <dbReference type="EMBL" id="WPC75692.1"/>
    </source>
</evidence>
<evidence type="ECO:0000313" key="3">
    <source>
        <dbReference type="Proteomes" id="UP001304071"/>
    </source>
</evidence>
<dbReference type="PANTHER" id="PTHR35813">
    <property type="entry name" value="INNER MEMBRANE PROTEIN YBAN"/>
    <property type="match status" value="1"/>
</dbReference>
<evidence type="ECO:0000256" key="1">
    <source>
        <dbReference type="SAM" id="Phobius"/>
    </source>
</evidence>
<dbReference type="RefSeq" id="WP_261897670.1">
    <property type="nucleotide sequence ID" value="NZ_AP024896.1"/>
</dbReference>
<keyword evidence="1" id="KW-0472">Membrane</keyword>
<dbReference type="EMBL" id="CP138204">
    <property type="protein sequence ID" value="WPC75692.1"/>
    <property type="molecule type" value="Genomic_DNA"/>
</dbReference>
<feature type="transmembrane region" description="Helical" evidence="1">
    <location>
        <begin position="21"/>
        <end position="39"/>
    </location>
</feature>
<reference evidence="2 3" key="1">
    <citation type="submission" date="2023-11" db="EMBL/GenBank/DDBJ databases">
        <title>Plant-associative lifestyle of Vibrio porteresiae and its evolutionary dynamics.</title>
        <authorList>
            <person name="Rameshkumar N."/>
            <person name="Kirti K."/>
        </authorList>
    </citation>
    <scope>NUCLEOTIDE SEQUENCE [LARGE SCALE GENOMIC DNA]</scope>
    <source>
        <strain evidence="2 3">MSSRF30</strain>
    </source>
</reference>